<organism evidence="1 2">
    <name type="scientific">Vreelandella maris</name>
    <dbReference type="NCBI Taxonomy" id="2729617"/>
    <lineage>
        <taxon>Bacteria</taxon>
        <taxon>Pseudomonadati</taxon>
        <taxon>Pseudomonadota</taxon>
        <taxon>Gammaproteobacteria</taxon>
        <taxon>Oceanospirillales</taxon>
        <taxon>Halomonadaceae</taxon>
        <taxon>Vreelandella</taxon>
    </lineage>
</organism>
<evidence type="ECO:0000313" key="2">
    <source>
        <dbReference type="Proteomes" id="UP000589984"/>
    </source>
</evidence>
<dbReference type="AlphaFoldDB" id="A0A7Y6RE46"/>
<evidence type="ECO:0000313" key="1">
    <source>
        <dbReference type="EMBL" id="NVF15392.1"/>
    </source>
</evidence>
<reference evidence="1 2" key="1">
    <citation type="submission" date="2020-06" db="EMBL/GenBank/DDBJ databases">
        <title>Halomonas sp. QX-1 draft genome sequence.</title>
        <authorList>
            <person name="Qiu X."/>
        </authorList>
    </citation>
    <scope>NUCLEOTIDE SEQUENCE [LARGE SCALE GENOMIC DNA]</scope>
    <source>
        <strain evidence="1 2">QX-1</strain>
    </source>
</reference>
<gene>
    <name evidence="1" type="ORF">HUO07_14585</name>
</gene>
<comment type="caution">
    <text evidence="1">The sequence shown here is derived from an EMBL/GenBank/DDBJ whole genome shotgun (WGS) entry which is preliminary data.</text>
</comment>
<accession>A0A7Y6RE46</accession>
<name>A0A7Y6RE46_9GAMM</name>
<keyword evidence="2" id="KW-1185">Reference proteome</keyword>
<dbReference type="Proteomes" id="UP000589984">
    <property type="component" value="Unassembled WGS sequence"/>
</dbReference>
<sequence>MKLYHYTSVLQACDIFHSGLSYGVYRMELGNDLAPVVWLTTSPSWKNHGLPEGSLITGKGDLDLVRQREGVSSKTLYSMDKTKIRIDLDDTYLQTLDISAYRGTDRQDWSGLIDFEKFSKYILRESKNFRNRLGHSTDPSYKAFSKDERTALSCKKPKNISTWKLYFGSIQPERFMSVKYREGNEYVPFDFFKHGYSAMESSGVVYLREKYLKQFHGLCPPINDFEVPKIAAFCTSADSIPHLICKYGESSWIVYLDEDLTVELTRGVLPENIDNILNP</sequence>
<dbReference type="EMBL" id="JABWCV010000017">
    <property type="protein sequence ID" value="NVF15392.1"/>
    <property type="molecule type" value="Genomic_DNA"/>
</dbReference>
<proteinExistence type="predicted"/>
<protein>
    <submittedName>
        <fullName evidence="1">Uncharacterized protein</fullName>
    </submittedName>
</protein>
<dbReference type="RefSeq" id="WP_176304206.1">
    <property type="nucleotide sequence ID" value="NZ_JABWCV010000017.1"/>
</dbReference>